<gene>
    <name evidence="7" type="ORF">FHS99_002429</name>
</gene>
<feature type="domain" description="PPIase cyclophilin-type" evidence="6">
    <location>
        <begin position="36"/>
        <end position="196"/>
    </location>
</feature>
<dbReference type="OrthoDB" id="9807797at2"/>
<feature type="chain" id="PRO_5031484787" description="peptidylprolyl isomerase" evidence="5">
    <location>
        <begin position="23"/>
        <end position="198"/>
    </location>
</feature>
<dbReference type="AlphaFoldDB" id="A0A7W9F227"/>
<dbReference type="EMBL" id="JACIJR010000005">
    <property type="protein sequence ID" value="MBB5729933.1"/>
    <property type="molecule type" value="Genomic_DNA"/>
</dbReference>
<name>A0A7W9F227_9SPHN</name>
<evidence type="ECO:0000313" key="8">
    <source>
        <dbReference type="Proteomes" id="UP000546701"/>
    </source>
</evidence>
<dbReference type="GO" id="GO:0003755">
    <property type="term" value="F:peptidyl-prolyl cis-trans isomerase activity"/>
    <property type="evidence" value="ECO:0007669"/>
    <property type="project" value="UniProtKB-KW"/>
</dbReference>
<keyword evidence="3 7" id="KW-0413">Isomerase</keyword>
<dbReference type="InterPro" id="IPR044665">
    <property type="entry name" value="E_coli_cyclophilin_A-like"/>
</dbReference>
<dbReference type="EC" id="5.2.1.8" evidence="1"/>
<keyword evidence="2" id="KW-0697">Rotamase</keyword>
<organism evidence="7 8">
    <name type="scientific">Sphingomonas prati</name>
    <dbReference type="NCBI Taxonomy" id="1843237"/>
    <lineage>
        <taxon>Bacteria</taxon>
        <taxon>Pseudomonadati</taxon>
        <taxon>Pseudomonadota</taxon>
        <taxon>Alphaproteobacteria</taxon>
        <taxon>Sphingomonadales</taxon>
        <taxon>Sphingomonadaceae</taxon>
        <taxon>Sphingomonas</taxon>
    </lineage>
</organism>
<evidence type="ECO:0000256" key="1">
    <source>
        <dbReference type="ARBA" id="ARBA00013194"/>
    </source>
</evidence>
<dbReference type="Proteomes" id="UP000546701">
    <property type="component" value="Unassembled WGS sequence"/>
</dbReference>
<sequence>MIRRTLLTGAVAALLTATLAPAKAPPGPAKVRVRIDTTVGSMIVALDRAHAPITTENFLKYVDEKRFVGTAFYRASRAGKDRGLIQGGTRNAANRTLPPIAHEPTSRTGLRHVTGTISMSREKPGSATGDFFITVGTMPGYDAKGKNLGFAAFGQVIYGMNTVRRILNAPTTKFSGYEGMRNQMITAPIIITGTTRVN</sequence>
<dbReference type="InterPro" id="IPR002130">
    <property type="entry name" value="Cyclophilin-type_PPIase_dom"/>
</dbReference>
<evidence type="ECO:0000256" key="2">
    <source>
        <dbReference type="ARBA" id="ARBA00023110"/>
    </source>
</evidence>
<evidence type="ECO:0000313" key="7">
    <source>
        <dbReference type="EMBL" id="MBB5729933.1"/>
    </source>
</evidence>
<dbReference type="Pfam" id="PF00160">
    <property type="entry name" value="Pro_isomerase"/>
    <property type="match status" value="1"/>
</dbReference>
<keyword evidence="8" id="KW-1185">Reference proteome</keyword>
<protein>
    <recommendedName>
        <fullName evidence="1">peptidylprolyl isomerase</fullName>
        <ecNumber evidence="1">5.2.1.8</ecNumber>
    </recommendedName>
</protein>
<dbReference type="RefSeq" id="WP_157175936.1">
    <property type="nucleotide sequence ID" value="NZ_BMJP01000003.1"/>
</dbReference>
<dbReference type="InterPro" id="IPR029000">
    <property type="entry name" value="Cyclophilin-like_dom_sf"/>
</dbReference>
<comment type="caution">
    <text evidence="7">The sequence shown here is derived from an EMBL/GenBank/DDBJ whole genome shotgun (WGS) entry which is preliminary data.</text>
</comment>
<evidence type="ECO:0000256" key="5">
    <source>
        <dbReference type="SAM" id="SignalP"/>
    </source>
</evidence>
<feature type="signal peptide" evidence="5">
    <location>
        <begin position="1"/>
        <end position="22"/>
    </location>
</feature>
<dbReference type="PANTHER" id="PTHR43246">
    <property type="entry name" value="PEPTIDYL-PROLYL CIS-TRANS ISOMERASE CYP38, CHLOROPLASTIC"/>
    <property type="match status" value="1"/>
</dbReference>
<dbReference type="SUPFAM" id="SSF50891">
    <property type="entry name" value="Cyclophilin-like"/>
    <property type="match status" value="1"/>
</dbReference>
<reference evidence="7 8" key="1">
    <citation type="submission" date="2020-08" db="EMBL/GenBank/DDBJ databases">
        <title>Genomic Encyclopedia of Type Strains, Phase IV (KMG-IV): sequencing the most valuable type-strain genomes for metagenomic binning, comparative biology and taxonomic classification.</title>
        <authorList>
            <person name="Goeker M."/>
        </authorList>
    </citation>
    <scope>NUCLEOTIDE SEQUENCE [LARGE SCALE GENOMIC DNA]</scope>
    <source>
        <strain evidence="7 8">DSM 103336</strain>
    </source>
</reference>
<evidence type="ECO:0000256" key="3">
    <source>
        <dbReference type="ARBA" id="ARBA00023235"/>
    </source>
</evidence>
<proteinExistence type="predicted"/>
<dbReference type="Gene3D" id="2.40.100.10">
    <property type="entry name" value="Cyclophilin-like"/>
    <property type="match status" value="1"/>
</dbReference>
<evidence type="ECO:0000259" key="6">
    <source>
        <dbReference type="PROSITE" id="PS50072"/>
    </source>
</evidence>
<dbReference type="PROSITE" id="PS50072">
    <property type="entry name" value="CSA_PPIASE_2"/>
    <property type="match status" value="1"/>
</dbReference>
<evidence type="ECO:0000256" key="4">
    <source>
        <dbReference type="SAM" id="MobiDB-lite"/>
    </source>
</evidence>
<accession>A0A7W9F227</accession>
<keyword evidence="5" id="KW-0732">Signal</keyword>
<feature type="region of interest" description="Disordered" evidence="4">
    <location>
        <begin position="83"/>
        <end position="103"/>
    </location>
</feature>